<evidence type="ECO:0000313" key="5">
    <source>
        <dbReference type="Proteomes" id="UP000799539"/>
    </source>
</evidence>
<evidence type="ECO:0000259" key="3">
    <source>
        <dbReference type="PROSITE" id="PS50102"/>
    </source>
</evidence>
<dbReference type="GO" id="GO:0005634">
    <property type="term" value="C:nucleus"/>
    <property type="evidence" value="ECO:0007669"/>
    <property type="project" value="TreeGrafter"/>
</dbReference>
<dbReference type="PANTHER" id="PTHR23003">
    <property type="entry name" value="RNA RECOGNITION MOTIF RRM DOMAIN CONTAINING PROTEIN"/>
    <property type="match status" value="1"/>
</dbReference>
<protein>
    <recommendedName>
        <fullName evidence="3">RRM domain-containing protein</fullName>
    </recommendedName>
</protein>
<dbReference type="InterPro" id="IPR000504">
    <property type="entry name" value="RRM_dom"/>
</dbReference>
<dbReference type="Gene3D" id="3.30.70.330">
    <property type="match status" value="1"/>
</dbReference>
<organism evidence="4 5">
    <name type="scientific">Cercospora zeae-maydis SCOH1-5</name>
    <dbReference type="NCBI Taxonomy" id="717836"/>
    <lineage>
        <taxon>Eukaryota</taxon>
        <taxon>Fungi</taxon>
        <taxon>Dikarya</taxon>
        <taxon>Ascomycota</taxon>
        <taxon>Pezizomycotina</taxon>
        <taxon>Dothideomycetes</taxon>
        <taxon>Dothideomycetidae</taxon>
        <taxon>Mycosphaerellales</taxon>
        <taxon>Mycosphaerellaceae</taxon>
        <taxon>Cercospora</taxon>
    </lineage>
</organism>
<proteinExistence type="predicted"/>
<dbReference type="InterPro" id="IPR035979">
    <property type="entry name" value="RBD_domain_sf"/>
</dbReference>
<dbReference type="PROSITE" id="PS50102">
    <property type="entry name" value="RRM"/>
    <property type="match status" value="1"/>
</dbReference>
<feature type="domain" description="RRM" evidence="3">
    <location>
        <begin position="169"/>
        <end position="247"/>
    </location>
</feature>
<dbReference type="SUPFAM" id="SSF54928">
    <property type="entry name" value="RNA-binding domain, RBD"/>
    <property type="match status" value="2"/>
</dbReference>
<dbReference type="AlphaFoldDB" id="A0A6A6FL68"/>
<evidence type="ECO:0000256" key="2">
    <source>
        <dbReference type="PROSITE-ProRule" id="PRU00176"/>
    </source>
</evidence>
<dbReference type="SMART" id="SM00360">
    <property type="entry name" value="RRM"/>
    <property type="match status" value="1"/>
</dbReference>
<accession>A0A6A6FL68</accession>
<keyword evidence="5" id="KW-1185">Reference proteome</keyword>
<reference evidence="4" key="1">
    <citation type="journal article" date="2020" name="Stud. Mycol.">
        <title>101 Dothideomycetes genomes: a test case for predicting lifestyles and emergence of pathogens.</title>
        <authorList>
            <person name="Haridas S."/>
            <person name="Albert R."/>
            <person name="Binder M."/>
            <person name="Bloem J."/>
            <person name="Labutti K."/>
            <person name="Salamov A."/>
            <person name="Andreopoulos B."/>
            <person name="Baker S."/>
            <person name="Barry K."/>
            <person name="Bills G."/>
            <person name="Bluhm B."/>
            <person name="Cannon C."/>
            <person name="Castanera R."/>
            <person name="Culley D."/>
            <person name="Daum C."/>
            <person name="Ezra D."/>
            <person name="Gonzalez J."/>
            <person name="Henrissat B."/>
            <person name="Kuo A."/>
            <person name="Liang C."/>
            <person name="Lipzen A."/>
            <person name="Lutzoni F."/>
            <person name="Magnuson J."/>
            <person name="Mondo S."/>
            <person name="Nolan M."/>
            <person name="Ohm R."/>
            <person name="Pangilinan J."/>
            <person name="Park H.-J."/>
            <person name="Ramirez L."/>
            <person name="Alfaro M."/>
            <person name="Sun H."/>
            <person name="Tritt A."/>
            <person name="Yoshinaga Y."/>
            <person name="Zwiers L.-H."/>
            <person name="Turgeon B."/>
            <person name="Goodwin S."/>
            <person name="Spatafora J."/>
            <person name="Crous P."/>
            <person name="Grigoriev I."/>
        </authorList>
    </citation>
    <scope>NUCLEOTIDE SEQUENCE</scope>
    <source>
        <strain evidence="4">SCOH1-5</strain>
    </source>
</reference>
<keyword evidence="1 2" id="KW-0694">RNA-binding</keyword>
<dbReference type="InterPro" id="IPR012677">
    <property type="entry name" value="Nucleotide-bd_a/b_plait_sf"/>
</dbReference>
<dbReference type="PANTHER" id="PTHR23003:SF3">
    <property type="entry name" value="FI21236P1-RELATED"/>
    <property type="match status" value="1"/>
</dbReference>
<dbReference type="GO" id="GO:1990904">
    <property type="term" value="C:ribonucleoprotein complex"/>
    <property type="evidence" value="ECO:0007669"/>
    <property type="project" value="TreeGrafter"/>
</dbReference>
<name>A0A6A6FL68_9PEZI</name>
<dbReference type="GO" id="GO:0005737">
    <property type="term" value="C:cytoplasm"/>
    <property type="evidence" value="ECO:0007669"/>
    <property type="project" value="TreeGrafter"/>
</dbReference>
<sequence length="289" mass="31933">MLVSRAGTSGGPFFVHIEGLPNNYTWKDLKDLIRNRATHGVWAEMQRPTVAGVGYARVNIPDEALQLYHWLANSRVENRALTVHLWDIAPFASPFPPGPPGPQAPALVSNGPHLPQSPQQMVAARYQLGNSLQHQAYLMQVQSAAPPPFCTAAGIRVNATNGTLRTESRGVYVSGLHYSAGDKVIKQWFSQVGRILDFRLNIDIATRKSKGNCTIQYGSTAEARRAIDKFNNTKFMEKKLLVRFDKSERPTMEPAQPERVVRSAGSPTIVDGSTSYTRHIMASCIPAKR</sequence>
<gene>
    <name evidence="4" type="ORF">CERZMDRAFT_95468</name>
</gene>
<dbReference type="Pfam" id="PF00076">
    <property type="entry name" value="RRM_1"/>
    <property type="match status" value="1"/>
</dbReference>
<dbReference type="OrthoDB" id="1049195at2759"/>
<dbReference type="InterPro" id="IPR050374">
    <property type="entry name" value="RRT5_SRSF_SR"/>
</dbReference>
<dbReference type="EMBL" id="ML992668">
    <property type="protein sequence ID" value="KAF2214195.1"/>
    <property type="molecule type" value="Genomic_DNA"/>
</dbReference>
<dbReference type="CDD" id="cd00590">
    <property type="entry name" value="RRM_SF"/>
    <property type="match status" value="1"/>
</dbReference>
<evidence type="ECO:0000256" key="1">
    <source>
        <dbReference type="ARBA" id="ARBA00022884"/>
    </source>
</evidence>
<evidence type="ECO:0000313" key="4">
    <source>
        <dbReference type="EMBL" id="KAF2214195.1"/>
    </source>
</evidence>
<dbReference type="GO" id="GO:0003729">
    <property type="term" value="F:mRNA binding"/>
    <property type="evidence" value="ECO:0007669"/>
    <property type="project" value="TreeGrafter"/>
</dbReference>
<dbReference type="Proteomes" id="UP000799539">
    <property type="component" value="Unassembled WGS sequence"/>
</dbReference>